<keyword evidence="1" id="KW-0472">Membrane</keyword>
<evidence type="ECO:0000256" key="1">
    <source>
        <dbReference type="SAM" id="Phobius"/>
    </source>
</evidence>
<evidence type="ECO:0000313" key="3">
    <source>
        <dbReference type="Proteomes" id="UP000683925"/>
    </source>
</evidence>
<reference evidence="2" key="1">
    <citation type="submission" date="2021-01" db="EMBL/GenBank/DDBJ databases">
        <authorList>
            <consortium name="Genoscope - CEA"/>
            <person name="William W."/>
        </authorList>
    </citation>
    <scope>NUCLEOTIDE SEQUENCE</scope>
</reference>
<keyword evidence="3" id="KW-1185">Reference proteome</keyword>
<dbReference type="EMBL" id="CAJJDP010000129">
    <property type="protein sequence ID" value="CAD8203118.1"/>
    <property type="molecule type" value="Genomic_DNA"/>
</dbReference>
<keyword evidence="1" id="KW-0812">Transmembrane</keyword>
<feature type="transmembrane region" description="Helical" evidence="1">
    <location>
        <begin position="400"/>
        <end position="426"/>
    </location>
</feature>
<dbReference type="OrthoDB" id="302248at2759"/>
<feature type="transmembrane region" description="Helical" evidence="1">
    <location>
        <begin position="21"/>
        <end position="44"/>
    </location>
</feature>
<accession>A0A8S1XR23</accession>
<keyword evidence="1" id="KW-1133">Transmembrane helix</keyword>
<evidence type="ECO:0000313" key="2">
    <source>
        <dbReference type="EMBL" id="CAD8203118.1"/>
    </source>
</evidence>
<comment type="caution">
    <text evidence="2">The sequence shown here is derived from an EMBL/GenBank/DDBJ whole genome shotgun (WGS) entry which is preliminary data.</text>
</comment>
<sequence>MLKNNQHKNLPLQQYLSRFRICTLILLMNILIIAVIVPLILGVYQINTNLVYYYFQESAMIAFINQNNRTLNSIMSSQVAQLKNMMNRTERTLYSLQKLYLLDQQYNFTINVNPEVCHTQFDDEDPFEYSYNGYCINIYDIEFEEFQQLPEQDYFSRDYQFVSLLNECIMQMDPTQIFLPDNIYFSKVDREFTAWWPQWNRIRDYHPSQRTWFIQHLQNYQQRPNQTCFKSDMYQFFADYPIMAMTTTCSLKDENNKLIAILASDQELLDKYYKHPRLNVMIVNVDGMLVISTMESQLIANATELGYFYEQDVTGFNNEDWHQIVKFVQNHSYESNCQYFPVPDDLICRYNSLLKQDVIFQVQNLSNPNFLYILFFNLTDEIQQLVDQQEIIQEINIQSYYTILVLLSIALLIITIQLLCIQIIFLPLNDLIKHSRAYLKSNSHRLLFRQKEFYLYNFYIDGYASNNILLGLKLAYKQIYHRISKQKFKKCDQCQIIQKFQYPSNQIRTKLHLIKQLDFEYSIRLTENQIRKQIVQPCLVKSFDF</sequence>
<proteinExistence type="predicted"/>
<gene>
    <name evidence="2" type="ORF">POCTA_138.1.T1290056</name>
</gene>
<dbReference type="OMA" id="REFTAWW"/>
<organism evidence="2 3">
    <name type="scientific">Paramecium octaurelia</name>
    <dbReference type="NCBI Taxonomy" id="43137"/>
    <lineage>
        <taxon>Eukaryota</taxon>
        <taxon>Sar</taxon>
        <taxon>Alveolata</taxon>
        <taxon>Ciliophora</taxon>
        <taxon>Intramacronucleata</taxon>
        <taxon>Oligohymenophorea</taxon>
        <taxon>Peniculida</taxon>
        <taxon>Parameciidae</taxon>
        <taxon>Paramecium</taxon>
    </lineage>
</organism>
<name>A0A8S1XR23_PAROT</name>
<dbReference type="Proteomes" id="UP000683925">
    <property type="component" value="Unassembled WGS sequence"/>
</dbReference>
<dbReference type="AlphaFoldDB" id="A0A8S1XR23"/>
<protein>
    <submittedName>
        <fullName evidence="2">Uncharacterized protein</fullName>
    </submittedName>
</protein>